<evidence type="ECO:0000313" key="2">
    <source>
        <dbReference type="EMBL" id="MBC5765180.1"/>
    </source>
</evidence>
<dbReference type="RefSeq" id="WP_187081662.1">
    <property type="nucleotide sequence ID" value="NZ_JACORU010000004.1"/>
</dbReference>
<keyword evidence="3" id="KW-1185">Reference proteome</keyword>
<organism evidence="2 3">
    <name type="scientific">Ramlibacter albus</name>
    <dbReference type="NCBI Taxonomy" id="2079448"/>
    <lineage>
        <taxon>Bacteria</taxon>
        <taxon>Pseudomonadati</taxon>
        <taxon>Pseudomonadota</taxon>
        <taxon>Betaproteobacteria</taxon>
        <taxon>Burkholderiales</taxon>
        <taxon>Comamonadaceae</taxon>
        <taxon>Ramlibacter</taxon>
    </lineage>
</organism>
<dbReference type="Pfam" id="PF07362">
    <property type="entry name" value="CcdA"/>
    <property type="match status" value="1"/>
</dbReference>
<dbReference type="Proteomes" id="UP000596827">
    <property type="component" value="Unassembled WGS sequence"/>
</dbReference>
<sequence>MQSRSTPAGKRPVNLTLSEDVVNEARNYTANLSATVEDLLVEYVAGQRQARESQQEQARRLCEEWNEFDAQYGSFADEHVNL</sequence>
<dbReference type="EMBL" id="JACORU010000004">
    <property type="protein sequence ID" value="MBC5765180.1"/>
    <property type="molecule type" value="Genomic_DNA"/>
</dbReference>
<protein>
    <submittedName>
        <fullName evidence="2">Type II toxin-antitoxin system CcdA family antitoxin</fullName>
    </submittedName>
</protein>
<evidence type="ECO:0000313" key="3">
    <source>
        <dbReference type="Proteomes" id="UP000596827"/>
    </source>
</evidence>
<gene>
    <name evidence="2" type="ORF">H8R02_12005</name>
</gene>
<keyword evidence="1" id="KW-1277">Toxin-antitoxin system</keyword>
<dbReference type="AlphaFoldDB" id="A0A923M728"/>
<dbReference type="InterPro" id="IPR009956">
    <property type="entry name" value="Post-segregation_anti-tox_CcdA"/>
</dbReference>
<name>A0A923M728_9BURK</name>
<evidence type="ECO:0000256" key="1">
    <source>
        <dbReference type="ARBA" id="ARBA00022649"/>
    </source>
</evidence>
<reference evidence="2" key="1">
    <citation type="submission" date="2020-08" db="EMBL/GenBank/DDBJ databases">
        <title>Ramlibacter sp. GTP1 16S ribosomal RNA gene genome sequencing and assembly.</title>
        <authorList>
            <person name="Kang M."/>
        </authorList>
    </citation>
    <scope>NUCLEOTIDE SEQUENCE</scope>
    <source>
        <strain evidence="2">GTP1</strain>
    </source>
</reference>
<proteinExistence type="predicted"/>
<comment type="caution">
    <text evidence="2">The sequence shown here is derived from an EMBL/GenBank/DDBJ whole genome shotgun (WGS) entry which is preliminary data.</text>
</comment>
<accession>A0A923M728</accession>